<reference evidence="14" key="1">
    <citation type="submission" date="2023-03" db="EMBL/GenBank/DDBJ databases">
        <title>Stygiobacter electus gen. nov., sp. nov., facultatively anaerobic thermotolerant bacterium of the class Ignavibacteria from a well of Yessentuki mineral water deposit.</title>
        <authorList>
            <person name="Podosokorskaya O.A."/>
            <person name="Elcheninov A.G."/>
            <person name="Petrova N.F."/>
            <person name="Zavarzina D.G."/>
            <person name="Kublanov I.V."/>
            <person name="Merkel A.Y."/>
        </authorList>
    </citation>
    <scope>NUCLEOTIDE SEQUENCE</scope>
    <source>
        <strain evidence="14">09-Me</strain>
    </source>
</reference>
<dbReference type="InterPro" id="IPR004358">
    <property type="entry name" value="Sig_transdc_His_kin-like_C"/>
</dbReference>
<keyword evidence="7" id="KW-0808">Transferase</keyword>
<dbReference type="SMART" id="SM00387">
    <property type="entry name" value="HATPase_c"/>
    <property type="match status" value="1"/>
</dbReference>
<dbReference type="FunFam" id="3.30.565.10:FF:000023">
    <property type="entry name" value="PAS domain-containing sensor histidine kinase"/>
    <property type="match status" value="1"/>
</dbReference>
<name>A0AAE3NYS8_9BACT</name>
<keyword evidence="15" id="KW-1185">Reference proteome</keyword>
<dbReference type="RefSeq" id="WP_321534740.1">
    <property type="nucleotide sequence ID" value="NZ_JARGDL010000002.1"/>
</dbReference>
<evidence type="ECO:0000256" key="12">
    <source>
        <dbReference type="ARBA" id="ARBA00023136"/>
    </source>
</evidence>
<dbReference type="PANTHER" id="PTHR45453">
    <property type="entry name" value="PHOSPHATE REGULON SENSOR PROTEIN PHOR"/>
    <property type="match status" value="1"/>
</dbReference>
<proteinExistence type="predicted"/>
<dbReference type="Pfam" id="PF02518">
    <property type="entry name" value="HATPase_c"/>
    <property type="match status" value="1"/>
</dbReference>
<dbReference type="EC" id="2.7.13.3" evidence="4"/>
<dbReference type="SUPFAM" id="SSF47384">
    <property type="entry name" value="Homodimeric domain of signal transducing histidine kinase"/>
    <property type="match status" value="1"/>
</dbReference>
<dbReference type="Gene3D" id="3.30.565.10">
    <property type="entry name" value="Histidine kinase-like ATPase, C-terminal domain"/>
    <property type="match status" value="1"/>
</dbReference>
<evidence type="ECO:0000256" key="8">
    <source>
        <dbReference type="ARBA" id="ARBA00022741"/>
    </source>
</evidence>
<organism evidence="14 15">
    <name type="scientific">Stygiobacter electus</name>
    <dbReference type="NCBI Taxonomy" id="3032292"/>
    <lineage>
        <taxon>Bacteria</taxon>
        <taxon>Pseudomonadati</taxon>
        <taxon>Ignavibacteriota</taxon>
        <taxon>Ignavibacteria</taxon>
        <taxon>Ignavibacteriales</taxon>
        <taxon>Melioribacteraceae</taxon>
        <taxon>Stygiobacter</taxon>
    </lineage>
</organism>
<dbReference type="CDD" id="cd16922">
    <property type="entry name" value="HATPase_EvgS-ArcB-TorS-like"/>
    <property type="match status" value="1"/>
</dbReference>
<keyword evidence="5" id="KW-1003">Cell membrane</keyword>
<gene>
    <name evidence="14" type="ORF">P0M35_02325</name>
</gene>
<evidence type="ECO:0000256" key="11">
    <source>
        <dbReference type="ARBA" id="ARBA00023012"/>
    </source>
</evidence>
<comment type="subcellular location">
    <subcellularLocation>
        <location evidence="2">Cell membrane</location>
    </subcellularLocation>
    <subcellularLocation>
        <location evidence="3">Membrane raft</location>
        <topology evidence="3">Multi-pass membrane protein</topology>
    </subcellularLocation>
</comment>
<dbReference type="InterPro" id="IPR050351">
    <property type="entry name" value="BphY/WalK/GraS-like"/>
</dbReference>
<evidence type="ECO:0000256" key="4">
    <source>
        <dbReference type="ARBA" id="ARBA00012438"/>
    </source>
</evidence>
<dbReference type="EMBL" id="JARGDL010000002">
    <property type="protein sequence ID" value="MDF1610974.1"/>
    <property type="molecule type" value="Genomic_DNA"/>
</dbReference>
<keyword evidence="8" id="KW-0547">Nucleotide-binding</keyword>
<keyword evidence="12" id="KW-0472">Membrane</keyword>
<dbReference type="GO" id="GO:0000155">
    <property type="term" value="F:phosphorelay sensor kinase activity"/>
    <property type="evidence" value="ECO:0007669"/>
    <property type="project" value="InterPro"/>
</dbReference>
<dbReference type="PANTHER" id="PTHR45453:SF1">
    <property type="entry name" value="PHOSPHATE REGULON SENSOR PROTEIN PHOR"/>
    <property type="match status" value="1"/>
</dbReference>
<evidence type="ECO:0000256" key="2">
    <source>
        <dbReference type="ARBA" id="ARBA00004236"/>
    </source>
</evidence>
<comment type="caution">
    <text evidence="14">The sequence shown here is derived from an EMBL/GenBank/DDBJ whole genome shotgun (WGS) entry which is preliminary data.</text>
</comment>
<sequence>MIKKIRSNQIKNPNDIKLSSSLKNLEEEIILTLNSWNNIIENMKKLEQARTEFLGNVSHELRTPIFTIQGYLETLLDGAIEDKNVNKVFLKKAMNHTNNLNTLLNDLIDISMIEAGQMRMSFRYFNIHDFLKNLKNEFNQQAEAKGLKLFLHSVNEKLELFGDKNRLRQVMINLITNAIKYTEKGNVEIGVIEEGNSAIVYVQDTGFGISPEDLPRIFERFYRVDKDRSRELGGTGLGLAIVKHILEAHESKINVESKPNVGSKFYFRLKK</sequence>
<dbReference type="Pfam" id="PF00512">
    <property type="entry name" value="HisKA"/>
    <property type="match status" value="1"/>
</dbReference>
<keyword evidence="11" id="KW-0902">Two-component regulatory system</keyword>
<dbReference type="Proteomes" id="UP001221302">
    <property type="component" value="Unassembled WGS sequence"/>
</dbReference>
<dbReference type="AlphaFoldDB" id="A0AAE3NYS8"/>
<dbReference type="GO" id="GO:0045121">
    <property type="term" value="C:membrane raft"/>
    <property type="evidence" value="ECO:0007669"/>
    <property type="project" value="UniProtKB-SubCell"/>
</dbReference>
<keyword evidence="6" id="KW-0597">Phosphoprotein</keyword>
<keyword evidence="9" id="KW-0418">Kinase</keyword>
<dbReference type="GO" id="GO:0004721">
    <property type="term" value="F:phosphoprotein phosphatase activity"/>
    <property type="evidence" value="ECO:0007669"/>
    <property type="project" value="TreeGrafter"/>
</dbReference>
<dbReference type="FunFam" id="1.10.287.130:FF:000001">
    <property type="entry name" value="Two-component sensor histidine kinase"/>
    <property type="match status" value="1"/>
</dbReference>
<dbReference type="InterPro" id="IPR003661">
    <property type="entry name" value="HisK_dim/P_dom"/>
</dbReference>
<evidence type="ECO:0000256" key="6">
    <source>
        <dbReference type="ARBA" id="ARBA00022553"/>
    </source>
</evidence>
<dbReference type="InterPro" id="IPR036890">
    <property type="entry name" value="HATPase_C_sf"/>
</dbReference>
<dbReference type="SUPFAM" id="SSF55874">
    <property type="entry name" value="ATPase domain of HSP90 chaperone/DNA topoisomerase II/histidine kinase"/>
    <property type="match status" value="1"/>
</dbReference>
<dbReference type="Gene3D" id="1.10.287.130">
    <property type="match status" value="1"/>
</dbReference>
<evidence type="ECO:0000259" key="13">
    <source>
        <dbReference type="PROSITE" id="PS50109"/>
    </source>
</evidence>
<dbReference type="InterPro" id="IPR036097">
    <property type="entry name" value="HisK_dim/P_sf"/>
</dbReference>
<evidence type="ECO:0000256" key="5">
    <source>
        <dbReference type="ARBA" id="ARBA00022475"/>
    </source>
</evidence>
<evidence type="ECO:0000313" key="15">
    <source>
        <dbReference type="Proteomes" id="UP001221302"/>
    </source>
</evidence>
<accession>A0AAE3NYS8</accession>
<evidence type="ECO:0000256" key="9">
    <source>
        <dbReference type="ARBA" id="ARBA00022777"/>
    </source>
</evidence>
<comment type="catalytic activity">
    <reaction evidence="1">
        <text>ATP + protein L-histidine = ADP + protein N-phospho-L-histidine.</text>
        <dbReference type="EC" id="2.7.13.3"/>
    </reaction>
</comment>
<feature type="domain" description="Histidine kinase" evidence="13">
    <location>
        <begin position="56"/>
        <end position="271"/>
    </location>
</feature>
<keyword evidence="10 14" id="KW-0067">ATP-binding</keyword>
<dbReference type="GO" id="GO:0005524">
    <property type="term" value="F:ATP binding"/>
    <property type="evidence" value="ECO:0007669"/>
    <property type="project" value="UniProtKB-KW"/>
</dbReference>
<dbReference type="CDD" id="cd00082">
    <property type="entry name" value="HisKA"/>
    <property type="match status" value="1"/>
</dbReference>
<evidence type="ECO:0000313" key="14">
    <source>
        <dbReference type="EMBL" id="MDF1610974.1"/>
    </source>
</evidence>
<evidence type="ECO:0000256" key="10">
    <source>
        <dbReference type="ARBA" id="ARBA00022840"/>
    </source>
</evidence>
<protein>
    <recommendedName>
        <fullName evidence="4">histidine kinase</fullName>
        <ecNumber evidence="4">2.7.13.3</ecNumber>
    </recommendedName>
</protein>
<dbReference type="GO" id="GO:0005886">
    <property type="term" value="C:plasma membrane"/>
    <property type="evidence" value="ECO:0007669"/>
    <property type="project" value="UniProtKB-SubCell"/>
</dbReference>
<dbReference type="PRINTS" id="PR00344">
    <property type="entry name" value="BCTRLSENSOR"/>
</dbReference>
<evidence type="ECO:0000256" key="3">
    <source>
        <dbReference type="ARBA" id="ARBA00004314"/>
    </source>
</evidence>
<evidence type="ECO:0000256" key="1">
    <source>
        <dbReference type="ARBA" id="ARBA00000085"/>
    </source>
</evidence>
<dbReference type="InterPro" id="IPR003594">
    <property type="entry name" value="HATPase_dom"/>
</dbReference>
<evidence type="ECO:0000256" key="7">
    <source>
        <dbReference type="ARBA" id="ARBA00022679"/>
    </source>
</evidence>
<dbReference type="SMART" id="SM00388">
    <property type="entry name" value="HisKA"/>
    <property type="match status" value="1"/>
</dbReference>
<dbReference type="InterPro" id="IPR005467">
    <property type="entry name" value="His_kinase_dom"/>
</dbReference>
<dbReference type="PROSITE" id="PS50109">
    <property type="entry name" value="HIS_KIN"/>
    <property type="match status" value="1"/>
</dbReference>
<dbReference type="GO" id="GO:0016036">
    <property type="term" value="P:cellular response to phosphate starvation"/>
    <property type="evidence" value="ECO:0007669"/>
    <property type="project" value="TreeGrafter"/>
</dbReference>